<dbReference type="InterPro" id="IPR013536">
    <property type="entry name" value="WLM_dom"/>
</dbReference>
<sequence length="445" mass="48707">MFRVRVASTEIAVPLPPDASLTAGFVKQFVMESNLEIDVLPSQLRLIVKGKILADDDVVDATQTAAAPAVIHILPSEHEIQNMLAREAEAKRIHDIRATRHVVSIQARNEHLSARAHASITYKFRDIETLPGLPNEPTARNILVSLASDPGILAVLAHHKWQVGALVEMYPDGKVGVDPVCVLGLNENKGQRIRLRLRTDDLLGFRKFLTIKQVLFHELSHNEVSDHNNDFYQLMRQVETECNAVPMTRSSALVQSSRRPTASPVLPRHTMVPPASLNPPPGSPTRPIPAHVDNFKHAPTSSDELTPPPPLAGSAPSPVQLAPLAEWDAMALAMGGERVQQVHAAVHGLRTALLSHSQPPQATISTLMTLLSNILTNPTDPKYKSIRKDNPRFIRTVGSIVASHAFLQSVGFDEQATHWTLLRNDPGLLWLGKSALEALLVVPSD</sequence>
<dbReference type="PANTHER" id="PTHR47796:SF1">
    <property type="entry name" value="OS08G0500800 PROTEIN"/>
    <property type="match status" value="1"/>
</dbReference>
<dbReference type="InterPro" id="IPR036339">
    <property type="entry name" value="PUB-like_dom_sf"/>
</dbReference>
<dbReference type="GeneID" id="20815325"/>
<reference evidence="3" key="1">
    <citation type="submission" date="2013-12" db="EMBL/GenBank/DDBJ databases">
        <title>The Genome Sequence of Aphanomyces astaci APO3.</title>
        <authorList>
            <consortium name="The Broad Institute Genomics Platform"/>
            <person name="Russ C."/>
            <person name="Tyler B."/>
            <person name="van West P."/>
            <person name="Dieguez-Uribeondo J."/>
            <person name="Young S.K."/>
            <person name="Zeng Q."/>
            <person name="Gargeya S."/>
            <person name="Fitzgerald M."/>
            <person name="Abouelleil A."/>
            <person name="Alvarado L."/>
            <person name="Chapman S.B."/>
            <person name="Gainer-Dewar J."/>
            <person name="Goldberg J."/>
            <person name="Griggs A."/>
            <person name="Gujja S."/>
            <person name="Hansen M."/>
            <person name="Howarth C."/>
            <person name="Imamovic A."/>
            <person name="Ireland A."/>
            <person name="Larimer J."/>
            <person name="McCowan C."/>
            <person name="Murphy C."/>
            <person name="Pearson M."/>
            <person name="Poon T.W."/>
            <person name="Priest M."/>
            <person name="Roberts A."/>
            <person name="Saif S."/>
            <person name="Shea T."/>
            <person name="Sykes S."/>
            <person name="Wortman J."/>
            <person name="Nusbaum C."/>
            <person name="Birren B."/>
        </authorList>
    </citation>
    <scope>NUCLEOTIDE SEQUENCE [LARGE SCALE GENOMIC DNA]</scope>
    <source>
        <strain evidence="3">APO3</strain>
    </source>
</reference>
<evidence type="ECO:0000259" key="2">
    <source>
        <dbReference type="PROSITE" id="PS51397"/>
    </source>
</evidence>
<dbReference type="OrthoDB" id="49605at2759"/>
<dbReference type="PROSITE" id="PS51397">
    <property type="entry name" value="WLM"/>
    <property type="match status" value="1"/>
</dbReference>
<dbReference type="RefSeq" id="XP_009839115.1">
    <property type="nucleotide sequence ID" value="XM_009840813.1"/>
</dbReference>
<dbReference type="Pfam" id="PF08325">
    <property type="entry name" value="WLM"/>
    <property type="match status" value="1"/>
</dbReference>
<gene>
    <name evidence="3" type="ORF">H257_13329</name>
</gene>
<protein>
    <recommendedName>
        <fullName evidence="2">WLM domain-containing protein</fullName>
    </recommendedName>
</protein>
<dbReference type="Gene3D" id="1.20.58.2190">
    <property type="match status" value="1"/>
</dbReference>
<dbReference type="STRING" id="112090.W4FXC0"/>
<proteinExistence type="predicted"/>
<dbReference type="SUPFAM" id="SSF143503">
    <property type="entry name" value="PUG domain-like"/>
    <property type="match status" value="1"/>
</dbReference>
<evidence type="ECO:0000313" key="3">
    <source>
        <dbReference type="EMBL" id="ETV71449.1"/>
    </source>
</evidence>
<dbReference type="PANTHER" id="PTHR47796">
    <property type="entry name" value="ZINC METALLOPROTEINASE-LIKE PROTEIN"/>
    <property type="match status" value="1"/>
</dbReference>
<dbReference type="Pfam" id="PF09409">
    <property type="entry name" value="PUB"/>
    <property type="match status" value="1"/>
</dbReference>
<feature type="region of interest" description="Disordered" evidence="1">
    <location>
        <begin position="250"/>
        <end position="317"/>
    </location>
</feature>
<name>W4FXC0_APHAT</name>
<dbReference type="InterPro" id="IPR018997">
    <property type="entry name" value="PUB_domain"/>
</dbReference>
<evidence type="ECO:0000256" key="1">
    <source>
        <dbReference type="SAM" id="MobiDB-lite"/>
    </source>
</evidence>
<dbReference type="SMART" id="SM00580">
    <property type="entry name" value="PUG"/>
    <property type="match status" value="1"/>
</dbReference>
<feature type="compositionally biased region" description="Pro residues" evidence="1">
    <location>
        <begin position="276"/>
        <end position="287"/>
    </location>
</feature>
<dbReference type="VEuPathDB" id="FungiDB:H257_13329"/>
<feature type="domain" description="WLM" evidence="2">
    <location>
        <begin position="115"/>
        <end position="297"/>
    </location>
</feature>
<accession>W4FXC0</accession>
<dbReference type="AlphaFoldDB" id="W4FXC0"/>
<organism evidence="3">
    <name type="scientific">Aphanomyces astaci</name>
    <name type="common">Crayfish plague agent</name>
    <dbReference type="NCBI Taxonomy" id="112090"/>
    <lineage>
        <taxon>Eukaryota</taxon>
        <taxon>Sar</taxon>
        <taxon>Stramenopiles</taxon>
        <taxon>Oomycota</taxon>
        <taxon>Saprolegniomycetes</taxon>
        <taxon>Saprolegniales</taxon>
        <taxon>Verrucalvaceae</taxon>
        <taxon>Aphanomyces</taxon>
    </lineage>
</organism>
<dbReference type="EMBL" id="KI913160">
    <property type="protein sequence ID" value="ETV71449.1"/>
    <property type="molecule type" value="Genomic_DNA"/>
</dbReference>
<feature type="compositionally biased region" description="Polar residues" evidence="1">
    <location>
        <begin position="250"/>
        <end position="260"/>
    </location>
</feature>